<evidence type="ECO:0000313" key="3">
    <source>
        <dbReference type="Proteomes" id="UP000031586"/>
    </source>
</evidence>
<comment type="caution">
    <text evidence="2">The sequence shown here is derived from an EMBL/GenBank/DDBJ whole genome shotgun (WGS) entry which is preliminary data.</text>
</comment>
<evidence type="ECO:0008006" key="4">
    <source>
        <dbReference type="Google" id="ProtNLM"/>
    </source>
</evidence>
<accession>A0A0C1Z8T1</accession>
<keyword evidence="1" id="KW-0732">Signal</keyword>
<dbReference type="AlphaFoldDB" id="A0A0C1Z8T1"/>
<dbReference type="PATRIC" id="fig|1229493.5.peg.1208"/>
<dbReference type="RefSeq" id="WP_020194560.1">
    <property type="nucleotide sequence ID" value="NZ_BAOH01000005.1"/>
</dbReference>
<evidence type="ECO:0000313" key="2">
    <source>
        <dbReference type="EMBL" id="KIF53360.1"/>
    </source>
</evidence>
<reference evidence="2 3" key="1">
    <citation type="submission" date="2014-07" db="EMBL/GenBank/DDBJ databases">
        <title>Unique and conserved regions in Vibrio harveyi and related species in comparison with the shrimp pathogen Vibrio harveyi CAIM 1792.</title>
        <authorList>
            <person name="Espinoza-Valles I."/>
            <person name="Vora G."/>
            <person name="Leekitcharoenphon P."/>
            <person name="Ussery D."/>
            <person name="Hoj L."/>
            <person name="Gomez-Gil B."/>
        </authorList>
    </citation>
    <scope>NUCLEOTIDE SEQUENCE [LARGE SCALE GENOMIC DNA]</scope>
    <source>
        <strain evidence="3">CAIM 1854 / LMG 25443</strain>
    </source>
</reference>
<organism evidence="2 3">
    <name type="scientific">Vibrio owensii CAIM 1854 = LMG 25443</name>
    <dbReference type="NCBI Taxonomy" id="1229493"/>
    <lineage>
        <taxon>Bacteria</taxon>
        <taxon>Pseudomonadati</taxon>
        <taxon>Pseudomonadota</taxon>
        <taxon>Gammaproteobacteria</taxon>
        <taxon>Vibrionales</taxon>
        <taxon>Vibrionaceae</taxon>
        <taxon>Vibrio</taxon>
    </lineage>
</organism>
<evidence type="ECO:0000256" key="1">
    <source>
        <dbReference type="SAM" id="SignalP"/>
    </source>
</evidence>
<dbReference type="Proteomes" id="UP000031586">
    <property type="component" value="Unassembled WGS sequence"/>
</dbReference>
<feature type="signal peptide" evidence="1">
    <location>
        <begin position="1"/>
        <end position="22"/>
    </location>
</feature>
<gene>
    <name evidence="2" type="ORF">H735_10590</name>
</gene>
<dbReference type="EMBL" id="JPRD01000015">
    <property type="protein sequence ID" value="KIF53360.1"/>
    <property type="molecule type" value="Genomic_DNA"/>
</dbReference>
<sequence>MRKTVNTMIVLGLSITGFSTQAFVPASGGRSLLSCAEMINFYKATMPEETEIIWVHDDINEVKTLYSHSTLRTEIRYCTGDKELAGSKCISGTVIKEGEPAQIASQGSFKTDKKVKGIVALDKCKIIMGRVDKD</sequence>
<protein>
    <recommendedName>
        <fullName evidence="4">Lipoprotein</fullName>
    </recommendedName>
</protein>
<name>A0A0C1Z8T1_9VIBR</name>
<proteinExistence type="predicted"/>
<feature type="chain" id="PRO_5002156961" description="Lipoprotein" evidence="1">
    <location>
        <begin position="23"/>
        <end position="134"/>
    </location>
</feature>